<name>A0A1I8PHB1_STOCA</name>
<organism evidence="1 2">
    <name type="scientific">Stomoxys calcitrans</name>
    <name type="common">Stable fly</name>
    <name type="synonym">Conops calcitrans</name>
    <dbReference type="NCBI Taxonomy" id="35570"/>
    <lineage>
        <taxon>Eukaryota</taxon>
        <taxon>Metazoa</taxon>
        <taxon>Ecdysozoa</taxon>
        <taxon>Arthropoda</taxon>
        <taxon>Hexapoda</taxon>
        <taxon>Insecta</taxon>
        <taxon>Pterygota</taxon>
        <taxon>Neoptera</taxon>
        <taxon>Endopterygota</taxon>
        <taxon>Diptera</taxon>
        <taxon>Brachycera</taxon>
        <taxon>Muscomorpha</taxon>
        <taxon>Muscoidea</taxon>
        <taxon>Muscidae</taxon>
        <taxon>Stomoxys</taxon>
    </lineage>
</organism>
<accession>A0A1I8PHB1</accession>
<gene>
    <name evidence="1" type="primary">106089799</name>
</gene>
<evidence type="ECO:0000313" key="2">
    <source>
        <dbReference type="Proteomes" id="UP000095300"/>
    </source>
</evidence>
<dbReference type="EnsemblMetazoa" id="SCAU008088-RA">
    <property type="protein sequence ID" value="SCAU008088-PA"/>
    <property type="gene ID" value="SCAU008088"/>
</dbReference>
<proteinExistence type="predicted"/>
<sequence length="188" mass="21955">MSCICQYILHSKTPGIKNNPASENIKSEEYLLGDPHEEKEPNAIKKDIDAIDAGATQAAMWLLKRKVCEYQVSIENLENVVKTLMEKQNSMLTDMYRLKQVNFELCEESRMQRDYHTMERNAMIRELRDVKILLSHRSKLLEETIQRNTELMNSVQEADEKIYLMGMKYLKLKNSIIFGETNSEDSEE</sequence>
<dbReference type="AlphaFoldDB" id="A0A1I8PHB1"/>
<evidence type="ECO:0000313" key="1">
    <source>
        <dbReference type="EnsemblMetazoa" id="SCAU008088-PA"/>
    </source>
</evidence>
<dbReference type="Proteomes" id="UP000095300">
    <property type="component" value="Unassembled WGS sequence"/>
</dbReference>
<dbReference type="VEuPathDB" id="VectorBase:SCAU008088"/>
<reference evidence="1" key="1">
    <citation type="submission" date="2020-05" db="UniProtKB">
        <authorList>
            <consortium name="EnsemblMetazoa"/>
        </authorList>
    </citation>
    <scope>IDENTIFICATION</scope>
    <source>
        <strain evidence="1">USDA</strain>
    </source>
</reference>
<dbReference type="OrthoDB" id="7758747at2759"/>
<protein>
    <submittedName>
        <fullName evidence="1">Uncharacterized protein</fullName>
    </submittedName>
</protein>
<keyword evidence="2" id="KW-1185">Reference proteome</keyword>
<dbReference type="KEGG" id="scac:106089799"/>